<sequence>MPQSQAAGLPHPPSNPGNEDCLFLNVYSPANATNLPVLVWIHGGGYGIGDGQQDLSNIITANDGGFLGVAIQYRLGAFGFLSSREVFQRGAVNAGILDQNFALQWVQAYIKLFGGDPARVTIAGVSAGAGSVLMQCMAEGGSLGTTLFTNAISASPFLPRQHAYDDVVPTQAYTTFAARAGCMSNTADDTFDCLVTTDTLTLQKASANVSESGVYGTWGFLPVTDGVFIQQRPSQQLVDKRVNGRTILVGNNAREGSLFTPQNITSSDDLYAWLKTTLPLFTESDLVNAIHEYSEEGSVDVPDALDSPSTRAQRTADTIYAEITFVCPSYWLAEAFDRPGSRSFKYQYSVLPATHGSDSTGYFGPEQPNQGPDFVKAFMSIWGNFIATSNPSISERIAAGNSSLYNAGSNWPSFRSSSPIQLNLNQSGGTPTATPFYVPGITLTENRGPGLQNNFTLEDAFSLSGGKGARCDFWRSMAIKLPS</sequence>
<dbReference type="EC" id="3.1.1.-" evidence="3"/>
<dbReference type="InterPro" id="IPR019819">
    <property type="entry name" value="Carboxylesterase_B_CS"/>
</dbReference>
<dbReference type="InterPro" id="IPR019826">
    <property type="entry name" value="Carboxylesterase_B_AS"/>
</dbReference>
<feature type="domain" description="Carboxylesterase type B" evidence="4">
    <location>
        <begin position="13"/>
        <end position="425"/>
    </location>
</feature>
<organism evidence="5 6">
    <name type="scientific">Colletotrichum liriopes</name>
    <dbReference type="NCBI Taxonomy" id="708192"/>
    <lineage>
        <taxon>Eukaryota</taxon>
        <taxon>Fungi</taxon>
        <taxon>Dikarya</taxon>
        <taxon>Ascomycota</taxon>
        <taxon>Pezizomycotina</taxon>
        <taxon>Sordariomycetes</taxon>
        <taxon>Hypocreomycetidae</taxon>
        <taxon>Glomerellales</taxon>
        <taxon>Glomerellaceae</taxon>
        <taxon>Colletotrichum</taxon>
        <taxon>Colletotrichum spaethianum species complex</taxon>
    </lineage>
</organism>
<dbReference type="Pfam" id="PF00135">
    <property type="entry name" value="COesterase"/>
    <property type="match status" value="1"/>
</dbReference>
<reference evidence="5 6" key="1">
    <citation type="submission" date="2021-07" db="EMBL/GenBank/DDBJ databases">
        <title>Genome data of Colletotrichum spaethianum.</title>
        <authorList>
            <person name="Utami Y.D."/>
            <person name="Hiruma K."/>
        </authorList>
    </citation>
    <scope>NUCLEOTIDE SEQUENCE [LARGE SCALE GENOMIC DNA]</scope>
    <source>
        <strain evidence="5 6">MAFF 242679</strain>
    </source>
</reference>
<evidence type="ECO:0000256" key="3">
    <source>
        <dbReference type="RuleBase" id="RU361235"/>
    </source>
</evidence>
<dbReference type="PROSITE" id="PS00122">
    <property type="entry name" value="CARBOXYLESTERASE_B_1"/>
    <property type="match status" value="1"/>
</dbReference>
<proteinExistence type="inferred from homology"/>
<dbReference type="InterPro" id="IPR002018">
    <property type="entry name" value="CarbesteraseB"/>
</dbReference>
<gene>
    <name evidence="5" type="ORF">ColLi_08278</name>
</gene>
<evidence type="ECO:0000256" key="2">
    <source>
        <dbReference type="ARBA" id="ARBA00022801"/>
    </source>
</evidence>
<dbReference type="GO" id="GO:0016787">
    <property type="term" value="F:hydrolase activity"/>
    <property type="evidence" value="ECO:0007669"/>
    <property type="project" value="UniProtKB-KW"/>
</dbReference>
<accession>A0AA37GRF1</accession>
<dbReference type="AlphaFoldDB" id="A0AA37GRF1"/>
<dbReference type="InterPro" id="IPR029058">
    <property type="entry name" value="AB_hydrolase_fold"/>
</dbReference>
<name>A0AA37GRF1_9PEZI</name>
<keyword evidence="6" id="KW-1185">Reference proteome</keyword>
<dbReference type="InterPro" id="IPR050309">
    <property type="entry name" value="Type-B_Carboxylest/Lipase"/>
</dbReference>
<dbReference type="PROSITE" id="PS00941">
    <property type="entry name" value="CARBOXYLESTERASE_B_2"/>
    <property type="match status" value="1"/>
</dbReference>
<evidence type="ECO:0000313" key="5">
    <source>
        <dbReference type="EMBL" id="GJC85440.1"/>
    </source>
</evidence>
<keyword evidence="2 3" id="KW-0378">Hydrolase</keyword>
<dbReference type="Proteomes" id="UP001055172">
    <property type="component" value="Unassembled WGS sequence"/>
</dbReference>
<evidence type="ECO:0000256" key="1">
    <source>
        <dbReference type="ARBA" id="ARBA00005964"/>
    </source>
</evidence>
<comment type="similarity">
    <text evidence="1 3">Belongs to the type-B carboxylesterase/lipase family.</text>
</comment>
<dbReference type="PANTHER" id="PTHR11559">
    <property type="entry name" value="CARBOXYLESTERASE"/>
    <property type="match status" value="1"/>
</dbReference>
<dbReference type="Gene3D" id="3.40.50.1820">
    <property type="entry name" value="alpha/beta hydrolase"/>
    <property type="match status" value="1"/>
</dbReference>
<evidence type="ECO:0000259" key="4">
    <source>
        <dbReference type="Pfam" id="PF00135"/>
    </source>
</evidence>
<dbReference type="SUPFAM" id="SSF53474">
    <property type="entry name" value="alpha/beta-Hydrolases"/>
    <property type="match status" value="1"/>
</dbReference>
<dbReference type="EMBL" id="BPPX01000018">
    <property type="protein sequence ID" value="GJC85440.1"/>
    <property type="molecule type" value="Genomic_DNA"/>
</dbReference>
<comment type="caution">
    <text evidence="5">The sequence shown here is derived from an EMBL/GenBank/DDBJ whole genome shotgun (WGS) entry which is preliminary data.</text>
</comment>
<evidence type="ECO:0000313" key="6">
    <source>
        <dbReference type="Proteomes" id="UP001055172"/>
    </source>
</evidence>
<protein>
    <recommendedName>
        <fullName evidence="3">Carboxylic ester hydrolase</fullName>
        <ecNumber evidence="3">3.1.1.-</ecNumber>
    </recommendedName>
</protein>